<gene>
    <name evidence="2" type="ORF">SCHCODRAFT_233020</name>
</gene>
<dbReference type="Proteomes" id="UP000007431">
    <property type="component" value="Unassembled WGS sequence"/>
</dbReference>
<reference evidence="2 3" key="1">
    <citation type="journal article" date="2010" name="Nat. Biotechnol.">
        <title>Genome sequence of the model mushroom Schizophyllum commune.</title>
        <authorList>
            <person name="Ohm R.A."/>
            <person name="de Jong J.F."/>
            <person name="Lugones L.G."/>
            <person name="Aerts A."/>
            <person name="Kothe E."/>
            <person name="Stajich J.E."/>
            <person name="de Vries R.P."/>
            <person name="Record E."/>
            <person name="Levasseur A."/>
            <person name="Baker S.E."/>
            <person name="Bartholomew K.A."/>
            <person name="Coutinho P.M."/>
            <person name="Erdmann S."/>
            <person name="Fowler T.J."/>
            <person name="Gathman A.C."/>
            <person name="Lombard V."/>
            <person name="Henrissat B."/>
            <person name="Knabe N."/>
            <person name="Kuees U."/>
            <person name="Lilly W.W."/>
            <person name="Lindquist E."/>
            <person name="Lucas S."/>
            <person name="Magnuson J.K."/>
            <person name="Piumi F."/>
            <person name="Raudaskoski M."/>
            <person name="Salamov A."/>
            <person name="Schmutz J."/>
            <person name="Schwarze F.W.M.R."/>
            <person name="vanKuyk P.A."/>
            <person name="Horton J.S."/>
            <person name="Grigoriev I.V."/>
            <person name="Woesten H.A.B."/>
        </authorList>
    </citation>
    <scope>NUCLEOTIDE SEQUENCE [LARGE SCALE GENOMIC DNA]</scope>
    <source>
        <strain evidence="3">H4-8 / FGSC 9210</strain>
    </source>
</reference>
<name>D8PUN2_SCHCM</name>
<dbReference type="EMBL" id="GL377303">
    <property type="protein sequence ID" value="EFJ01438.1"/>
    <property type="molecule type" value="Genomic_DNA"/>
</dbReference>
<organism evidence="3">
    <name type="scientific">Schizophyllum commune (strain H4-8 / FGSC 9210)</name>
    <name type="common">Split gill fungus</name>
    <dbReference type="NCBI Taxonomy" id="578458"/>
    <lineage>
        <taxon>Eukaryota</taxon>
        <taxon>Fungi</taxon>
        <taxon>Dikarya</taxon>
        <taxon>Basidiomycota</taxon>
        <taxon>Agaricomycotina</taxon>
        <taxon>Agaricomycetes</taxon>
        <taxon>Agaricomycetidae</taxon>
        <taxon>Agaricales</taxon>
        <taxon>Schizophyllaceae</taxon>
        <taxon>Schizophyllum</taxon>
    </lineage>
</organism>
<dbReference type="VEuPathDB" id="FungiDB:SCHCODRAFT_02604043"/>
<sequence>MDLLVSGSFGLSNATFIDAATHEPRFRTSSKGMQWGNHWDTTLYAIPTGTPNASRYVADDISEDTLVAEEDPAKFAELEIIGTLHLATYYTDSGHTLIVNSRDITPKRVHMLTTGETFVASNGREYKCKIESTLGGDSKFYDRETKQVVAEYISRRRLSRKPGQLHVTEDGLPILNEIIATLVYKIRRWNNGW</sequence>
<feature type="domain" description="DUF6593" evidence="1">
    <location>
        <begin position="59"/>
        <end position="185"/>
    </location>
</feature>
<dbReference type="KEGG" id="scm:SCHCO_02604043"/>
<proteinExistence type="predicted"/>
<dbReference type="OrthoDB" id="3141412at2759"/>
<dbReference type="GeneID" id="9594945"/>
<dbReference type="InParanoid" id="D8PUN2"/>
<dbReference type="Pfam" id="PF20236">
    <property type="entry name" value="DUF6593"/>
    <property type="match status" value="1"/>
</dbReference>
<dbReference type="HOGENOM" id="CLU_1409551_0_0_1"/>
<keyword evidence="3" id="KW-1185">Reference proteome</keyword>
<dbReference type="AlphaFoldDB" id="D8PUN2"/>
<dbReference type="RefSeq" id="XP_003036340.1">
    <property type="nucleotide sequence ID" value="XM_003036294.1"/>
</dbReference>
<dbReference type="InterPro" id="IPR046528">
    <property type="entry name" value="DUF6593"/>
</dbReference>
<evidence type="ECO:0000313" key="3">
    <source>
        <dbReference type="Proteomes" id="UP000007431"/>
    </source>
</evidence>
<evidence type="ECO:0000313" key="2">
    <source>
        <dbReference type="EMBL" id="EFJ01438.1"/>
    </source>
</evidence>
<accession>D8PUN2</accession>
<protein>
    <recommendedName>
        <fullName evidence="1">DUF6593 domain-containing protein</fullName>
    </recommendedName>
</protein>
<evidence type="ECO:0000259" key="1">
    <source>
        <dbReference type="Pfam" id="PF20236"/>
    </source>
</evidence>